<accession>A0A183IU52</accession>
<dbReference type="Proteomes" id="UP000270296">
    <property type="component" value="Unassembled WGS sequence"/>
</dbReference>
<organism evidence="4">
    <name type="scientific">Soboliphyme baturini</name>
    <dbReference type="NCBI Taxonomy" id="241478"/>
    <lineage>
        <taxon>Eukaryota</taxon>
        <taxon>Metazoa</taxon>
        <taxon>Ecdysozoa</taxon>
        <taxon>Nematoda</taxon>
        <taxon>Enoplea</taxon>
        <taxon>Dorylaimia</taxon>
        <taxon>Dioctophymatida</taxon>
        <taxon>Dioctophymatoidea</taxon>
        <taxon>Soboliphymatidae</taxon>
        <taxon>Soboliphyme</taxon>
    </lineage>
</organism>
<keyword evidence="3" id="KW-1185">Reference proteome</keyword>
<gene>
    <name evidence="2" type="ORF">SBAD_LOCUS7149</name>
</gene>
<reference evidence="2 3" key="2">
    <citation type="submission" date="2018-11" db="EMBL/GenBank/DDBJ databases">
        <authorList>
            <consortium name="Pathogen Informatics"/>
        </authorList>
    </citation>
    <scope>NUCLEOTIDE SEQUENCE [LARGE SCALE GENOMIC DNA]</scope>
</reference>
<evidence type="ECO:0000313" key="3">
    <source>
        <dbReference type="Proteomes" id="UP000270296"/>
    </source>
</evidence>
<dbReference type="AlphaFoldDB" id="A0A183IU52"/>
<evidence type="ECO:0000313" key="4">
    <source>
        <dbReference type="WBParaSite" id="SBAD_0000741601-mRNA-1"/>
    </source>
</evidence>
<feature type="compositionally biased region" description="Basic and acidic residues" evidence="1">
    <location>
        <begin position="682"/>
        <end position="692"/>
    </location>
</feature>
<dbReference type="WBParaSite" id="SBAD_0000741601-mRNA-1">
    <property type="protein sequence ID" value="SBAD_0000741601-mRNA-1"/>
    <property type="gene ID" value="SBAD_0000741601"/>
</dbReference>
<name>A0A183IU52_9BILA</name>
<sequence>MNRGLSRKNFEPGYKLLKWAFLDEFLALRVSTWSGTVTSGRALAVDKMSDFNESLESPEIFTMKYCTWFEYSLDKLRNSPNSGLNDVEFQDKVDELKVSLQHTCLLMSLKLESKEICMALIDISSNISDEKCPKRSKSSASVTYTNTDNAPYTTEVVDDAPRTNVDPLRAFEKSGRVISMISGAGSCDKALPNEVDQIEQSETVEYENPDDLTDVKTDDLILTNCVPKVILTRIDTGSIASMIGERATNDKTALATSDTVLRKKALQEKVDRVEPNRTVESEKLSGLHDVERNAISYTEASPVIILSKINADGKISMTGTVEENDSYVSATSDAVSKSNALMCGIDLVEQNETLECEIPNVLSGTEMNDFDMEDVSPCSVLAGIGISYKNSTTERDKTKNGRSASLSSGTVSCENALHDEIGLIEQKTVDCERLSYLSDIKVKDLAFVRASPRVVLARIDPSDNSSMGKEMTKDDEVVSVTSDVVSCNISVRDGIDQVEQKKEIVKSEKLSCNRDTEVNDFSSTKAAPELILVRIDISNQVSTTDGKMARNVKEISVTSDSASNDKTLHDGIEQIERSRAMECETLTDFSDIANASPKPILTTVDTLKNITTEGEESKNEKRVSGTCDAASYGDRLPDHVQQNQVMEYDRPRCSLNVETNDLPLADASPKLNLARIDIDDKVSKTEEDKENNRQGFPRTSDAEFNDKTLLDGADQMEQSETMECAKGNNLLGVEIKDFAFADSIPKPVLTVTNNSVKVSTVEYPPNIEADVQRERSDISRNDTKFDASFIRQTSEKQLKSDDHLTGKIDKKVDDAVFISKSKGLALSKMGLSSEAQQAQCEQDDDAKVTNLGRNNADCELAPVLQSLIPAHPVPVSTTNKITEEDRRHSEIDKLIDESALVKENRRFKPRGLSISPRKFDNATVDFDATLQGMERRSSIKISDFVNKVKIDKSVLMKSTFPVEKIFKQELQSREAIIREIAVVSNGDLGVKLSKNCSESFKTSKYLECKATTRRTNAAKAKDVIASHIEQAVDTQKRKFSNEQMKTATPDPE</sequence>
<protein>
    <submittedName>
        <fullName evidence="4">Bromo domain-containing protein</fullName>
    </submittedName>
</protein>
<reference evidence="4" key="1">
    <citation type="submission" date="2016-06" db="UniProtKB">
        <authorList>
            <consortium name="WormBaseParasite"/>
        </authorList>
    </citation>
    <scope>IDENTIFICATION</scope>
</reference>
<dbReference type="EMBL" id="UZAM01010365">
    <property type="protein sequence ID" value="VDP12064.1"/>
    <property type="molecule type" value="Genomic_DNA"/>
</dbReference>
<feature type="region of interest" description="Disordered" evidence="1">
    <location>
        <begin position="682"/>
        <end position="707"/>
    </location>
</feature>
<evidence type="ECO:0000313" key="2">
    <source>
        <dbReference type="EMBL" id="VDP12064.1"/>
    </source>
</evidence>
<evidence type="ECO:0000256" key="1">
    <source>
        <dbReference type="SAM" id="MobiDB-lite"/>
    </source>
</evidence>
<proteinExistence type="predicted"/>